<organism evidence="3 4">
    <name type="scientific">Cryptococcus depauperatus CBS 7841</name>
    <dbReference type="NCBI Taxonomy" id="1295531"/>
    <lineage>
        <taxon>Eukaryota</taxon>
        <taxon>Fungi</taxon>
        <taxon>Dikarya</taxon>
        <taxon>Basidiomycota</taxon>
        <taxon>Agaricomycotina</taxon>
        <taxon>Tremellomycetes</taxon>
        <taxon>Tremellales</taxon>
        <taxon>Cryptococcaceae</taxon>
        <taxon>Cryptococcus</taxon>
    </lineage>
</organism>
<accession>A0AAJ8JWN3</accession>
<reference evidence="3" key="1">
    <citation type="submission" date="2016-06" db="EMBL/GenBank/DDBJ databases">
        <authorList>
            <person name="Cuomo C."/>
            <person name="Litvintseva A."/>
            <person name="Heitman J."/>
            <person name="Chen Y."/>
            <person name="Sun S."/>
            <person name="Springer D."/>
            <person name="Dromer F."/>
            <person name="Young S."/>
            <person name="Zeng Q."/>
            <person name="Chapman S."/>
            <person name="Gujja S."/>
            <person name="Saif S."/>
            <person name="Birren B."/>
        </authorList>
    </citation>
    <scope>NUCLEOTIDE SEQUENCE</scope>
    <source>
        <strain evidence="3">CBS 7841</strain>
    </source>
</reference>
<feature type="coiled-coil region" evidence="1">
    <location>
        <begin position="83"/>
        <end position="110"/>
    </location>
</feature>
<reference evidence="3" key="2">
    <citation type="journal article" date="2022" name="Elife">
        <title>Obligate sexual reproduction of a homothallic fungus closely related to the Cryptococcus pathogenic species complex.</title>
        <authorList>
            <person name="Passer A.R."/>
            <person name="Clancey S.A."/>
            <person name="Shea T."/>
            <person name="David-Palma M."/>
            <person name="Averette A.F."/>
            <person name="Boekhout T."/>
            <person name="Porcel B.M."/>
            <person name="Nowrousian M."/>
            <person name="Cuomo C.A."/>
            <person name="Sun S."/>
            <person name="Heitman J."/>
            <person name="Coelho M.A."/>
        </authorList>
    </citation>
    <scope>NUCLEOTIDE SEQUENCE</scope>
    <source>
        <strain evidence="3">CBS 7841</strain>
    </source>
</reference>
<dbReference type="KEGG" id="cdep:91089282"/>
<evidence type="ECO:0000313" key="3">
    <source>
        <dbReference type="EMBL" id="WVN89843.1"/>
    </source>
</evidence>
<evidence type="ECO:0000256" key="2">
    <source>
        <dbReference type="SAM" id="MobiDB-lite"/>
    </source>
</evidence>
<name>A0AAJ8JWN3_9TREE</name>
<gene>
    <name evidence="3" type="ORF">L203_105073</name>
</gene>
<protein>
    <recommendedName>
        <fullName evidence="5">BZIP domain-containing protein</fullName>
    </recommendedName>
</protein>
<dbReference type="GeneID" id="91089282"/>
<dbReference type="Proteomes" id="UP000094043">
    <property type="component" value="Chromosome 6"/>
</dbReference>
<dbReference type="RefSeq" id="XP_066070543.1">
    <property type="nucleotide sequence ID" value="XM_066214446.1"/>
</dbReference>
<keyword evidence="4" id="KW-1185">Reference proteome</keyword>
<feature type="compositionally biased region" description="Polar residues" evidence="2">
    <location>
        <begin position="21"/>
        <end position="31"/>
    </location>
</feature>
<evidence type="ECO:0000313" key="4">
    <source>
        <dbReference type="Proteomes" id="UP000094043"/>
    </source>
</evidence>
<feature type="region of interest" description="Disordered" evidence="2">
    <location>
        <begin position="1"/>
        <end position="55"/>
    </location>
</feature>
<reference evidence="3" key="3">
    <citation type="submission" date="2024-01" db="EMBL/GenBank/DDBJ databases">
        <authorList>
            <person name="Coelho M.A."/>
            <person name="David-Palma M."/>
            <person name="Shea T."/>
            <person name="Sun S."/>
            <person name="Cuomo C.A."/>
            <person name="Heitman J."/>
        </authorList>
    </citation>
    <scope>NUCLEOTIDE SEQUENCE</scope>
    <source>
        <strain evidence="3">CBS 7841</strain>
    </source>
</reference>
<dbReference type="EMBL" id="CP143789">
    <property type="protein sequence ID" value="WVN89843.1"/>
    <property type="molecule type" value="Genomic_DNA"/>
</dbReference>
<dbReference type="AlphaFoldDB" id="A0AAJ8JWN3"/>
<proteinExistence type="predicted"/>
<sequence length="198" mass="22426">MPPRRPKSGSNAPERLLCADNESQSAAGNTTDDVRKERNRQLHVASSARSYKKRMDELRDSRDKIATLELQVKALSHPDESLVNSLVQTINDLMSKLKESRAETARYKARLDRSKILNAELRDSSTKSAQTQETNVEPIPSIVQPTTPYGFQPLSRPDRIDWNRQAWESFPAQGNSQHGVFESYWDPVNFPGQPGYTE</sequence>
<keyword evidence="1" id="KW-0175">Coiled coil</keyword>
<evidence type="ECO:0008006" key="5">
    <source>
        <dbReference type="Google" id="ProtNLM"/>
    </source>
</evidence>
<evidence type="ECO:0000256" key="1">
    <source>
        <dbReference type="SAM" id="Coils"/>
    </source>
</evidence>